<name>A0A399NYV5_9MICO</name>
<comment type="caution">
    <text evidence="2">The sequence shown here is derived from an EMBL/GenBank/DDBJ whole genome shotgun (WGS) entry which is preliminary data.</text>
</comment>
<feature type="transmembrane region" description="Helical" evidence="1">
    <location>
        <begin position="20"/>
        <end position="44"/>
    </location>
</feature>
<protein>
    <submittedName>
        <fullName evidence="2">Uncharacterized protein</fullName>
    </submittedName>
</protein>
<organism evidence="2 3">
    <name type="scientific">Clavibacter michiganensis</name>
    <dbReference type="NCBI Taxonomy" id="28447"/>
    <lineage>
        <taxon>Bacteria</taxon>
        <taxon>Bacillati</taxon>
        <taxon>Actinomycetota</taxon>
        <taxon>Actinomycetes</taxon>
        <taxon>Micrococcales</taxon>
        <taxon>Microbacteriaceae</taxon>
        <taxon>Clavibacter</taxon>
    </lineage>
</organism>
<proteinExistence type="predicted"/>
<keyword evidence="1" id="KW-1133">Transmembrane helix</keyword>
<sequence>MNFWSMLTAAMPYAPGTIIFIVLLLSRQTVVIALFGLVAICFASGRPARAEAARHIVDRLTASKSTSSGKGG</sequence>
<keyword evidence="1" id="KW-0472">Membrane</keyword>
<evidence type="ECO:0000313" key="2">
    <source>
        <dbReference type="EMBL" id="RII99104.1"/>
    </source>
</evidence>
<gene>
    <name evidence="2" type="ORF">DZF96_00245</name>
</gene>
<dbReference type="AlphaFoldDB" id="A0A399NYV5"/>
<reference evidence="2 3" key="1">
    <citation type="submission" date="2018-08" db="EMBL/GenBank/DDBJ databases">
        <title>Genome Sequence of Clavibacter michiganensis Subspecies type strains, and the Atypical Peach-Colored Strains Isolated from Tomato.</title>
        <authorList>
            <person name="Osdaghi E."/>
            <person name="Portier P."/>
            <person name="Briand M."/>
            <person name="Jacques M.-A."/>
        </authorList>
    </citation>
    <scope>NUCLEOTIDE SEQUENCE [LARGE SCALE GENOMIC DNA]</scope>
    <source>
        <strain evidence="2 3">CFBP 7493</strain>
    </source>
</reference>
<accession>A0A399NYV5</accession>
<dbReference type="Proteomes" id="UP000266298">
    <property type="component" value="Unassembled WGS sequence"/>
</dbReference>
<keyword evidence="1" id="KW-0812">Transmembrane</keyword>
<evidence type="ECO:0000313" key="3">
    <source>
        <dbReference type="Proteomes" id="UP000266298"/>
    </source>
</evidence>
<dbReference type="EMBL" id="QWEC01000001">
    <property type="protein sequence ID" value="RII99104.1"/>
    <property type="molecule type" value="Genomic_DNA"/>
</dbReference>
<evidence type="ECO:0000256" key="1">
    <source>
        <dbReference type="SAM" id="Phobius"/>
    </source>
</evidence>